<evidence type="ECO:0000256" key="8">
    <source>
        <dbReference type="SAM" id="MobiDB-lite"/>
    </source>
</evidence>
<feature type="domain" description="C2H2-type" evidence="9">
    <location>
        <begin position="546"/>
        <end position="576"/>
    </location>
</feature>
<comment type="caution">
    <text evidence="10">The sequence shown here is derived from an EMBL/GenBank/DDBJ whole genome shotgun (WGS) entry which is preliminary data.</text>
</comment>
<evidence type="ECO:0000256" key="5">
    <source>
        <dbReference type="ARBA" id="ARBA00022833"/>
    </source>
</evidence>
<evidence type="ECO:0000256" key="1">
    <source>
        <dbReference type="ARBA" id="ARBA00004123"/>
    </source>
</evidence>
<evidence type="ECO:0000259" key="9">
    <source>
        <dbReference type="PROSITE" id="PS50157"/>
    </source>
</evidence>
<keyword evidence="3" id="KW-0677">Repeat</keyword>
<evidence type="ECO:0000313" key="10">
    <source>
        <dbReference type="EMBL" id="KAL3232480.1"/>
    </source>
</evidence>
<dbReference type="SUPFAM" id="SSF57667">
    <property type="entry name" value="beta-beta-alpha zinc fingers"/>
    <property type="match status" value="2"/>
</dbReference>
<feature type="domain" description="C2H2-type" evidence="9">
    <location>
        <begin position="518"/>
        <end position="545"/>
    </location>
</feature>
<keyword evidence="4 7" id="KW-0863">Zinc-finger</keyword>
<feature type="domain" description="C2H2-type" evidence="9">
    <location>
        <begin position="462"/>
        <end position="489"/>
    </location>
</feature>
<evidence type="ECO:0000313" key="11">
    <source>
        <dbReference type="Proteomes" id="UP001623330"/>
    </source>
</evidence>
<dbReference type="PROSITE" id="PS50157">
    <property type="entry name" value="ZINC_FINGER_C2H2_2"/>
    <property type="match status" value="4"/>
</dbReference>
<feature type="region of interest" description="Disordered" evidence="8">
    <location>
        <begin position="108"/>
        <end position="172"/>
    </location>
</feature>
<protein>
    <submittedName>
        <fullName evidence="10">Asparagine-rich zinc finger protein AZF1</fullName>
    </submittedName>
</protein>
<dbReference type="EMBL" id="JBEVYD010000005">
    <property type="protein sequence ID" value="KAL3232480.1"/>
    <property type="molecule type" value="Genomic_DNA"/>
</dbReference>
<feature type="compositionally biased region" description="Polar residues" evidence="8">
    <location>
        <begin position="308"/>
        <end position="332"/>
    </location>
</feature>
<name>A0ABR4NUS8_9SACH</name>
<dbReference type="InterPro" id="IPR036236">
    <property type="entry name" value="Znf_C2H2_sf"/>
</dbReference>
<dbReference type="Proteomes" id="UP001623330">
    <property type="component" value="Unassembled WGS sequence"/>
</dbReference>
<feature type="region of interest" description="Disordered" evidence="8">
    <location>
        <begin position="47"/>
        <end position="67"/>
    </location>
</feature>
<feature type="compositionally biased region" description="Polar residues" evidence="8">
    <location>
        <begin position="115"/>
        <end position="135"/>
    </location>
</feature>
<dbReference type="Pfam" id="PF00096">
    <property type="entry name" value="zf-C2H2"/>
    <property type="match status" value="4"/>
</dbReference>
<evidence type="ECO:0000256" key="6">
    <source>
        <dbReference type="ARBA" id="ARBA00023242"/>
    </source>
</evidence>
<dbReference type="PANTHER" id="PTHR16515">
    <property type="entry name" value="PR DOMAIN ZINC FINGER PROTEIN"/>
    <property type="match status" value="1"/>
</dbReference>
<dbReference type="SMART" id="SM00355">
    <property type="entry name" value="ZnF_C2H2"/>
    <property type="match status" value="4"/>
</dbReference>
<evidence type="ECO:0000256" key="2">
    <source>
        <dbReference type="ARBA" id="ARBA00022723"/>
    </source>
</evidence>
<comment type="subcellular location">
    <subcellularLocation>
        <location evidence="1">Nucleus</location>
    </subcellularLocation>
</comment>
<feature type="compositionally biased region" description="Basic and acidic residues" evidence="8">
    <location>
        <begin position="433"/>
        <end position="445"/>
    </location>
</feature>
<keyword evidence="5" id="KW-0862">Zinc</keyword>
<feature type="region of interest" description="Disordered" evidence="8">
    <location>
        <begin position="301"/>
        <end position="378"/>
    </location>
</feature>
<dbReference type="InterPro" id="IPR050331">
    <property type="entry name" value="Zinc_finger"/>
</dbReference>
<accession>A0ABR4NUS8</accession>
<gene>
    <name evidence="10" type="ORF">RNJ44_04396</name>
</gene>
<feature type="compositionally biased region" description="Polar residues" evidence="8">
    <location>
        <begin position="343"/>
        <end position="375"/>
    </location>
</feature>
<sequence length="625" mass="70225">MSEHPESGDFYPSTSNNLEVRQLDIPSYRARNQMYYNQQQPYLNQLGNNNIYPNNNPANGNTTNSFAKLDDPNSNIFGFDNTLNQNTGFNPVANKNVRSNFVNMQSDPMMPYYSQKPTNSMSQGMVGTNNGQMYYQQPPPTAQQTNQQPPAPNTQPQPSTQPQPQMPPQQMQQTYRNYNGNVATGYENLMNPLVPNSVNNDRNFYGGNNSTTVFPSYGFINNNNNNSNQRRSSYTFDQPPEFNQDNKKYRAGVTAEPLNVGSNITTSNNSNNYIFKENNYPAEQINTEYFDGNQIYGQNAKVYPDGPNLTTSNGGPNSVIDQNQPAISSGSKKSQDRPKKSSIPKSQPAANPQMMPTANDLNRVSVSDPNENSSPKIGATSIDKLMLIIEARQKGFMGKVPTTQDGDLLIEDEKSKNILVPNASQLVGGVPKPEGRYTKHIKPDDPQGNSKPKRKRPKIKRYQCAYCNKLFAQSTHLDVHIKAHMGYKPYECDFCGKRFTQAGNLRTHRRSHTGERPFKCDKCEKTFTRRGNLSAHVLTHEAVKPYVCKLDNCFKSFTQLGNMKSHQNKYHPQKIKELTAKLATLDPDPSKNNISNVEMELLTYFASLYKYSNKGIKGRGKTAPN</sequence>
<feature type="domain" description="C2H2-type" evidence="9">
    <location>
        <begin position="490"/>
        <end position="517"/>
    </location>
</feature>
<evidence type="ECO:0000256" key="4">
    <source>
        <dbReference type="ARBA" id="ARBA00022771"/>
    </source>
</evidence>
<keyword evidence="2" id="KW-0479">Metal-binding</keyword>
<dbReference type="InterPro" id="IPR013087">
    <property type="entry name" value="Znf_C2H2_type"/>
</dbReference>
<dbReference type="PROSITE" id="PS00028">
    <property type="entry name" value="ZINC_FINGER_C2H2_1"/>
    <property type="match status" value="4"/>
</dbReference>
<proteinExistence type="predicted"/>
<feature type="compositionally biased region" description="Pro residues" evidence="8">
    <location>
        <begin position="149"/>
        <end position="167"/>
    </location>
</feature>
<keyword evidence="6" id="KW-0539">Nucleus</keyword>
<reference evidence="10 11" key="1">
    <citation type="submission" date="2024-05" db="EMBL/GenBank/DDBJ databases">
        <title>Long read based assembly of the Candida bracarensis genome reveals expanded adhesin content.</title>
        <authorList>
            <person name="Marcet-Houben M."/>
            <person name="Ksiezopolska E."/>
            <person name="Gabaldon T."/>
        </authorList>
    </citation>
    <scope>NUCLEOTIDE SEQUENCE [LARGE SCALE GENOMIC DNA]</scope>
    <source>
        <strain evidence="10 11">CBM6</strain>
    </source>
</reference>
<dbReference type="Gene3D" id="3.30.160.60">
    <property type="entry name" value="Classic Zinc Finger"/>
    <property type="match status" value="4"/>
</dbReference>
<keyword evidence="11" id="KW-1185">Reference proteome</keyword>
<organism evidence="10 11">
    <name type="scientific">Nakaseomyces bracarensis</name>
    <dbReference type="NCBI Taxonomy" id="273131"/>
    <lineage>
        <taxon>Eukaryota</taxon>
        <taxon>Fungi</taxon>
        <taxon>Dikarya</taxon>
        <taxon>Ascomycota</taxon>
        <taxon>Saccharomycotina</taxon>
        <taxon>Saccharomycetes</taxon>
        <taxon>Saccharomycetales</taxon>
        <taxon>Saccharomycetaceae</taxon>
        <taxon>Nakaseomyces</taxon>
    </lineage>
</organism>
<feature type="region of interest" description="Disordered" evidence="8">
    <location>
        <begin position="422"/>
        <end position="457"/>
    </location>
</feature>
<feature type="compositionally biased region" description="Low complexity" evidence="8">
    <location>
        <begin position="47"/>
        <end position="64"/>
    </location>
</feature>
<dbReference type="PANTHER" id="PTHR16515:SF49">
    <property type="entry name" value="GASTRULA ZINC FINGER PROTEIN XLCGF49.1-LIKE-RELATED"/>
    <property type="match status" value="1"/>
</dbReference>
<evidence type="ECO:0000256" key="3">
    <source>
        <dbReference type="ARBA" id="ARBA00022737"/>
    </source>
</evidence>
<evidence type="ECO:0000256" key="7">
    <source>
        <dbReference type="PROSITE-ProRule" id="PRU00042"/>
    </source>
</evidence>